<dbReference type="Gene3D" id="3.40.50.2300">
    <property type="match status" value="2"/>
</dbReference>
<evidence type="ECO:0000259" key="8">
    <source>
        <dbReference type="PROSITE" id="PS50887"/>
    </source>
</evidence>
<evidence type="ECO:0000259" key="6">
    <source>
        <dbReference type="PROSITE" id="PS50113"/>
    </source>
</evidence>
<dbReference type="Gene3D" id="3.30.70.270">
    <property type="match status" value="1"/>
</dbReference>
<keyword evidence="3" id="KW-0175">Coiled coil</keyword>
<dbReference type="InterPro" id="IPR029787">
    <property type="entry name" value="Nucleotide_cyclase"/>
</dbReference>
<evidence type="ECO:0000259" key="5">
    <source>
        <dbReference type="PROSITE" id="PS50112"/>
    </source>
</evidence>
<dbReference type="Pfam" id="PF13185">
    <property type="entry name" value="GAF_2"/>
    <property type="match status" value="2"/>
</dbReference>
<dbReference type="CDD" id="cd17569">
    <property type="entry name" value="REC_HupR-like"/>
    <property type="match status" value="1"/>
</dbReference>
<dbReference type="InterPro" id="IPR001633">
    <property type="entry name" value="EAL_dom"/>
</dbReference>
<dbReference type="Pfam" id="PF00072">
    <property type="entry name" value="Response_reg"/>
    <property type="match status" value="2"/>
</dbReference>
<dbReference type="CDD" id="cd00130">
    <property type="entry name" value="PAS"/>
    <property type="match status" value="1"/>
</dbReference>
<evidence type="ECO:0000256" key="1">
    <source>
        <dbReference type="ARBA" id="ARBA00022679"/>
    </source>
</evidence>
<keyword evidence="1" id="KW-0808">Transferase</keyword>
<dbReference type="SUPFAM" id="SSF55781">
    <property type="entry name" value="GAF domain-like"/>
    <property type="match status" value="2"/>
</dbReference>
<organism evidence="9">
    <name type="scientific">mine drainage metagenome</name>
    <dbReference type="NCBI Taxonomy" id="410659"/>
    <lineage>
        <taxon>unclassified sequences</taxon>
        <taxon>metagenomes</taxon>
        <taxon>ecological metagenomes</taxon>
    </lineage>
</organism>
<dbReference type="PANTHER" id="PTHR44757">
    <property type="entry name" value="DIGUANYLATE CYCLASE DGCP"/>
    <property type="match status" value="1"/>
</dbReference>
<name>A0A1J5RCP0_9ZZZZ</name>
<evidence type="ECO:0000259" key="7">
    <source>
        <dbReference type="PROSITE" id="PS50883"/>
    </source>
</evidence>
<dbReference type="EMBL" id="MLJW01000423">
    <property type="protein sequence ID" value="OIQ87427.1"/>
    <property type="molecule type" value="Genomic_DNA"/>
</dbReference>
<dbReference type="EC" id="3.1.4.52" evidence="9"/>
<dbReference type="SMART" id="SM00091">
    <property type="entry name" value="PAS"/>
    <property type="match status" value="2"/>
</dbReference>
<dbReference type="SUPFAM" id="SSF55073">
    <property type="entry name" value="Nucleotide cyclase"/>
    <property type="match status" value="1"/>
</dbReference>
<evidence type="ECO:0000259" key="4">
    <source>
        <dbReference type="PROSITE" id="PS50110"/>
    </source>
</evidence>
<dbReference type="InterPro" id="IPR001789">
    <property type="entry name" value="Sig_transdc_resp-reg_receiver"/>
</dbReference>
<dbReference type="Pfam" id="PF00990">
    <property type="entry name" value="GGDEF"/>
    <property type="match status" value="1"/>
</dbReference>
<dbReference type="InterPro" id="IPR043128">
    <property type="entry name" value="Rev_trsase/Diguanyl_cyclase"/>
</dbReference>
<dbReference type="PROSITE" id="PS50883">
    <property type="entry name" value="EAL"/>
    <property type="match status" value="1"/>
</dbReference>
<dbReference type="NCBIfam" id="TIGR00254">
    <property type="entry name" value="GGDEF"/>
    <property type="match status" value="1"/>
</dbReference>
<gene>
    <name evidence="9" type="primary">gmr_152</name>
    <name evidence="9" type="ORF">GALL_307220</name>
</gene>
<dbReference type="Gene3D" id="3.30.450.20">
    <property type="entry name" value="PAS domain"/>
    <property type="match status" value="1"/>
</dbReference>
<dbReference type="SUPFAM" id="SSF141868">
    <property type="entry name" value="EAL domain-like"/>
    <property type="match status" value="1"/>
</dbReference>
<keyword evidence="9" id="KW-0378">Hydrolase</keyword>
<dbReference type="InterPro" id="IPR029016">
    <property type="entry name" value="GAF-like_dom_sf"/>
</dbReference>
<dbReference type="GO" id="GO:0071111">
    <property type="term" value="F:cyclic-guanylate-specific phosphodiesterase activity"/>
    <property type="evidence" value="ECO:0007669"/>
    <property type="project" value="UniProtKB-EC"/>
</dbReference>
<feature type="coiled-coil region" evidence="3">
    <location>
        <begin position="1235"/>
        <end position="1273"/>
    </location>
</feature>
<dbReference type="InterPro" id="IPR003018">
    <property type="entry name" value="GAF"/>
</dbReference>
<feature type="domain" description="EAL" evidence="7">
    <location>
        <begin position="849"/>
        <end position="1103"/>
    </location>
</feature>
<dbReference type="InterPro" id="IPR000700">
    <property type="entry name" value="PAS-assoc_C"/>
</dbReference>
<feature type="domain" description="PAC" evidence="6">
    <location>
        <begin position="448"/>
        <end position="500"/>
    </location>
</feature>
<feature type="domain" description="Response regulatory" evidence="4">
    <location>
        <begin position="12"/>
        <end position="128"/>
    </location>
</feature>
<dbReference type="SMART" id="SM00267">
    <property type="entry name" value="GGDEF"/>
    <property type="match status" value="1"/>
</dbReference>
<dbReference type="InterPro" id="IPR035965">
    <property type="entry name" value="PAS-like_dom_sf"/>
</dbReference>
<dbReference type="PANTHER" id="PTHR44757:SF2">
    <property type="entry name" value="BIOFILM ARCHITECTURE MAINTENANCE PROTEIN MBAA"/>
    <property type="match status" value="1"/>
</dbReference>
<dbReference type="PROSITE" id="PS50110">
    <property type="entry name" value="RESPONSE_REGULATORY"/>
    <property type="match status" value="2"/>
</dbReference>
<dbReference type="GO" id="GO:0016301">
    <property type="term" value="F:kinase activity"/>
    <property type="evidence" value="ECO:0007669"/>
    <property type="project" value="UniProtKB-KW"/>
</dbReference>
<dbReference type="PROSITE" id="PS50113">
    <property type="entry name" value="PAC"/>
    <property type="match status" value="1"/>
</dbReference>
<evidence type="ECO:0000256" key="3">
    <source>
        <dbReference type="SAM" id="Coils"/>
    </source>
</evidence>
<dbReference type="PROSITE" id="PS50112">
    <property type="entry name" value="PAS"/>
    <property type="match status" value="1"/>
</dbReference>
<evidence type="ECO:0000313" key="9">
    <source>
        <dbReference type="EMBL" id="OIQ87427.1"/>
    </source>
</evidence>
<dbReference type="InterPro" id="IPR011006">
    <property type="entry name" value="CheY-like_superfamily"/>
</dbReference>
<dbReference type="Gene3D" id="3.20.20.450">
    <property type="entry name" value="EAL domain"/>
    <property type="match status" value="1"/>
</dbReference>
<dbReference type="InterPro" id="IPR000014">
    <property type="entry name" value="PAS"/>
</dbReference>
<comment type="caution">
    <text evidence="9">The sequence shown here is derived from an EMBL/GenBank/DDBJ whole genome shotgun (WGS) entry which is preliminary data.</text>
</comment>
<dbReference type="SUPFAM" id="SSF55785">
    <property type="entry name" value="PYP-like sensor domain (PAS domain)"/>
    <property type="match status" value="1"/>
</dbReference>
<dbReference type="CDD" id="cd01948">
    <property type="entry name" value="EAL"/>
    <property type="match status" value="1"/>
</dbReference>
<dbReference type="InterPro" id="IPR000160">
    <property type="entry name" value="GGDEF_dom"/>
</dbReference>
<proteinExistence type="predicted"/>
<feature type="domain" description="Response regulatory" evidence="4">
    <location>
        <begin position="1118"/>
        <end position="1233"/>
    </location>
</feature>
<dbReference type="SMART" id="SM00065">
    <property type="entry name" value="GAF"/>
    <property type="match status" value="2"/>
</dbReference>
<dbReference type="InterPro" id="IPR052155">
    <property type="entry name" value="Biofilm_reg_signaling"/>
</dbReference>
<dbReference type="NCBIfam" id="TIGR00229">
    <property type="entry name" value="sensory_box"/>
    <property type="match status" value="1"/>
</dbReference>
<evidence type="ECO:0000256" key="2">
    <source>
        <dbReference type="ARBA" id="ARBA00022777"/>
    </source>
</evidence>
<dbReference type="PROSITE" id="PS50887">
    <property type="entry name" value="GGDEF"/>
    <property type="match status" value="1"/>
</dbReference>
<reference evidence="9" key="1">
    <citation type="submission" date="2016-10" db="EMBL/GenBank/DDBJ databases">
        <title>Sequence of Gallionella enrichment culture.</title>
        <authorList>
            <person name="Poehlein A."/>
            <person name="Muehling M."/>
            <person name="Daniel R."/>
        </authorList>
    </citation>
    <scope>NUCLEOTIDE SEQUENCE</scope>
</reference>
<keyword evidence="2" id="KW-0418">Kinase</keyword>
<dbReference type="SMART" id="SM00448">
    <property type="entry name" value="REC"/>
    <property type="match status" value="2"/>
</dbReference>
<feature type="domain" description="GGDEF" evidence="8">
    <location>
        <begin position="707"/>
        <end position="840"/>
    </location>
</feature>
<dbReference type="Pfam" id="PF00563">
    <property type="entry name" value="EAL"/>
    <property type="match status" value="1"/>
</dbReference>
<sequence>MKMKKSRNEKVEILIAEDSQTQLALLKHLLEKNGYEVVTAINGKEALALALQHNPALIISDIVMPELDGYGLCKAIKSDAKTRDIPVILVTTLSESQDVIHGLECGADNLVRKPYDERYLLSRIEYLLMNLAMHESQKMKMGIEILLGGRKYFITAERQQILDLLISTYEQAVHINDELKLRRTELEHSNQVLQGFGNIVAGLNHALGEREVAEAALERAMELPGIQAGWISLWEEESGFRLAAARNLPPALLCEGVMEGLCDCRRRFLAGELDHVTNIMECERLKSAKGDAQGLHYHASVPLWAGNRAMGIMNLVGAEQGLFDEAELDMLYVVGNQVAVALERARLHEHLEHLVEERTAALTAEIAERQRIQDAQARLVAIVEATPDLIGTAMPDGRLLYVNQAGLRLLGIKEDDFPKSRIQDFHPEWAGRLVTEEGIPHAVSHGAWSGETAILGPDGREIPVLQVILAHKGSDGTGTYLSTIVRDITNRKANEAKIMRLNRVYAVLSGINTTIVRTRSQQELFDEACRIAVEHGRFRMAWIGLIEAGGEDIMPMARAGFEDGYLDQVRLTTRKGAPDARLLVGRAIREKTSIVSNDIATDPELLRWREEALLRGYRSMVVFPLLREDKPVGVFVLYAVEANFFDSEEMTLLTEVAGDISFAMDHLEKAARLNYLAYYDVLTGLSNRTLLEDRITHAIPQAARSGDMVAILFIDLDRFKNINDSLGHSFGDAVLKHTAERLSGCIREVDTIARLGGDEFIVLLTGMGRVEDITVVVQKILETLASPFVIDLHEFYLTASIGISVYPKDGGDVEALLKMADAAMYRAKGGGRNRFEFFIREMNELASRQMLLEGQLRQALDRNELVVYYQAQADLKSGSIIGVEALLRWQHPELGTISPAEFIPIAEEAGLIVMIGHWVLESACRQAVAWQAAGLPKLRMGVNLSVRQFADNKLGDTVKRILQETGHDPELLDLELTESVLMQGAEKTIVILKDLRKLGISLSVDDFGTGYSSLSYLKRFPVTTVKIDQSFVRGITTDSDDATLVRSIIGMAHEMRLGVIAEGVETEGQLAFLTNHHCDEVQGYYLSRPLPADECAALLRGFTGLPPLQDVVEVPQRTLLLVDDEVNIATSLKRLLRSDGYRVLTATSGKEGLELLAVNQVGVIVSDQRMPEMTGVEFLRRVKGLYPETVRIVLSGYTELQSITDAINEGAIYKFLTKPWEDEQLREHIREAFQHYELKQENIRLTSEIEHANEELSEINRDLKLRVAEKAQEIHRNINVLRVSQEILEHLPAAVIGIDDDGVIVVANHQADMLFPDVGGGPLLGCEAGSRLPASFIACAADINGRAHPATLPDGRRVSIICHRMGEMCISSGTILVISLIDTGA</sequence>
<dbReference type="InterPro" id="IPR035919">
    <property type="entry name" value="EAL_sf"/>
</dbReference>
<feature type="domain" description="PAS" evidence="5">
    <location>
        <begin position="375"/>
        <end position="428"/>
    </location>
</feature>
<protein>
    <submittedName>
        <fullName evidence="9">Cyclic di-GMP phosphodiesterase Gmr</fullName>
        <ecNumber evidence="9">3.1.4.52</ecNumber>
    </submittedName>
</protein>
<dbReference type="CDD" id="cd01949">
    <property type="entry name" value="GGDEF"/>
    <property type="match status" value="1"/>
</dbReference>
<accession>A0A1J5RCP0</accession>
<dbReference type="FunFam" id="3.20.20.450:FF:000001">
    <property type="entry name" value="Cyclic di-GMP phosphodiesterase yahA"/>
    <property type="match status" value="1"/>
</dbReference>
<dbReference type="GO" id="GO:0000160">
    <property type="term" value="P:phosphorelay signal transduction system"/>
    <property type="evidence" value="ECO:0007669"/>
    <property type="project" value="InterPro"/>
</dbReference>
<dbReference type="SUPFAM" id="SSF52172">
    <property type="entry name" value="CheY-like"/>
    <property type="match status" value="2"/>
</dbReference>
<dbReference type="FunFam" id="3.30.70.270:FF:000001">
    <property type="entry name" value="Diguanylate cyclase domain protein"/>
    <property type="match status" value="1"/>
</dbReference>
<dbReference type="Pfam" id="PF13426">
    <property type="entry name" value="PAS_9"/>
    <property type="match status" value="1"/>
</dbReference>
<dbReference type="SMART" id="SM00052">
    <property type="entry name" value="EAL"/>
    <property type="match status" value="1"/>
</dbReference>
<dbReference type="Gene3D" id="3.30.450.40">
    <property type="match status" value="2"/>
</dbReference>